<comment type="caution">
    <text evidence="1">The sequence shown here is derived from an EMBL/GenBank/DDBJ whole genome shotgun (WGS) entry which is preliminary data.</text>
</comment>
<gene>
    <name evidence="1" type="ORF">V1478_010873</name>
</gene>
<keyword evidence="2" id="KW-1185">Reference proteome</keyword>
<sequence length="134" mass="15336">MSWRRIHLLYLSGFEHLLLLTDDAKIFWHLGSESRTSQFQNNYFITIVTSYTSALCIVGSNQKFIIFYINAETTLKHTCRVSLVHISVILSTTNLNETIELAGTARDLSYKKKIIADKIEKKGTLFAVLLLTHQ</sequence>
<evidence type="ECO:0000313" key="1">
    <source>
        <dbReference type="EMBL" id="KAL2719411.1"/>
    </source>
</evidence>
<protein>
    <submittedName>
        <fullName evidence="1">Uncharacterized protein</fullName>
    </submittedName>
</protein>
<accession>A0ABD2AFK8</accession>
<dbReference type="EMBL" id="JAUDFV010000149">
    <property type="protein sequence ID" value="KAL2719411.1"/>
    <property type="molecule type" value="Genomic_DNA"/>
</dbReference>
<reference evidence="1 2" key="1">
    <citation type="journal article" date="2024" name="Ann. Entomol. Soc. Am.">
        <title>Genomic analyses of the southern and eastern yellowjacket wasps (Hymenoptera: Vespidae) reveal evolutionary signatures of social life.</title>
        <authorList>
            <person name="Catto M.A."/>
            <person name="Caine P.B."/>
            <person name="Orr S.E."/>
            <person name="Hunt B.G."/>
            <person name="Goodisman M.A.D."/>
        </authorList>
    </citation>
    <scope>NUCLEOTIDE SEQUENCE [LARGE SCALE GENOMIC DNA]</scope>
    <source>
        <strain evidence="1">233</strain>
        <tissue evidence="1">Head and thorax</tissue>
    </source>
</reference>
<name>A0ABD2AFK8_VESSQ</name>
<dbReference type="AlphaFoldDB" id="A0ABD2AFK8"/>
<evidence type="ECO:0000313" key="2">
    <source>
        <dbReference type="Proteomes" id="UP001607302"/>
    </source>
</evidence>
<organism evidence="1 2">
    <name type="scientific">Vespula squamosa</name>
    <name type="common">Southern yellow jacket</name>
    <name type="synonym">Wasp</name>
    <dbReference type="NCBI Taxonomy" id="30214"/>
    <lineage>
        <taxon>Eukaryota</taxon>
        <taxon>Metazoa</taxon>
        <taxon>Ecdysozoa</taxon>
        <taxon>Arthropoda</taxon>
        <taxon>Hexapoda</taxon>
        <taxon>Insecta</taxon>
        <taxon>Pterygota</taxon>
        <taxon>Neoptera</taxon>
        <taxon>Endopterygota</taxon>
        <taxon>Hymenoptera</taxon>
        <taxon>Apocrita</taxon>
        <taxon>Aculeata</taxon>
        <taxon>Vespoidea</taxon>
        <taxon>Vespidae</taxon>
        <taxon>Vespinae</taxon>
        <taxon>Vespula</taxon>
    </lineage>
</organism>
<dbReference type="Proteomes" id="UP001607302">
    <property type="component" value="Unassembled WGS sequence"/>
</dbReference>
<proteinExistence type="predicted"/>